<feature type="compositionally biased region" description="Polar residues" evidence="1">
    <location>
        <begin position="1642"/>
        <end position="1655"/>
    </location>
</feature>
<feature type="compositionally biased region" description="Polar residues" evidence="1">
    <location>
        <begin position="704"/>
        <end position="724"/>
    </location>
</feature>
<sequence length="1655" mass="176521">MTNDTSPTGSIRSIASSRSGTLFRPPPPPKPSHLSSAFTGTCNSIALRHYIQTHTTGGSFTTHSPSTATFSRAHLGHGYDSSTVDHFVDAFDASSEDEDDQHHSTSRPSVRGRTYTAPSVSRVFDPSSDDQDGGDGTTHLIRNEPIAINGTGPSRVGNLRSMFEAAVPTTSAPVALSRQNTGITFQHTGTKTKPRISNQVRMLQAQITGDRFNGLAGAFNVADARSSVIMEKRSEAYNHQREATDLSQGSSIYRTATQDLLGDALKMDAVVMPPISSTDTLKASPSSSFPSASNAFASHMTQEPSTIDTDATISRSTSAKNGLTSSRILNITAQHDRDDSSATIRPSHSNQDVTALPASRNGTLSSPDAIAGTARRRSSRLPSGSKKGRLSSIFTASPQSSDRSGSADRNGAGGISPSPSGVSIASRSASEAESEAERSREPSMLIADDDDVSFSRTSHHLRANDGSCFDLDWGSNASPSKAASVRRIMLNPVTDSSTEDQAVSSTLDEIEEATIDANPRRNQRASAEVVTMKAGPSPLRPPSIIVNLNSGEDNTEPPAPAPPSEEAPVSASATTPAPSTASVLHAPRPISARMPQPGIGKPARALYDFEGEAAFNELIIRAGQPFDIINEQLAGGWSLGVVWDEDGVPTRGLIPQGWYCYIQDFTRSPPPSHGIEPPPTPDLVRQDAEVGLTSLPPAAVSPDRSLTSQGSRLGSKAGSPSQRMGSVGPPPSRLLPIEDKQIKQERTVSQGTNGSDHRVSTSTPPSLDQAVVEPQTPPISVSAFLQIGNEAAQWQEVEATEVKTHQIDTKRHTDSIVVHDYETVDDDHANVFANGGNAIDGMPAVSTEANPIDWSAVAASQPQAEAAQPEPVQITNGIVEQANDNAMPAPETESTATAGSDWKGSIFGKKTFNRFASFVTSGAEDYVLSNSDLAEDERSRIIARKVSGGKPVGAPALTEVVEEDEGAIGGDEARHHSEANGHNDATRAVEGSTTEAEVSAEDPNHHFVVAGPAGPKWKSKCPPFLVQVHHPEKRTKLNGIQEYTVYHVTSTYPMENSAEDAGDGDFAGSHGSIPYDPLGGPYPPGAQVTVLRRFTQFEWLHQVLAKHYSALLIPPPPEKQYSGRFASDFIETRRADLEMWISRLVRHPVLRYSEPIRFFLSCEDETTWRTNAALLLRYGEISTTGKATKGGVFAQTWHPDFNFDSAEAAVEADRMEAFLKALEKTINGVGGHNAGKNGVLAAFKGHREGNVATSSTYRDLSYTLLRTLTGAGAGPSDGKDASAVFADDDAHRIHGPPMGNIGRRSETGATNEHGAWCWREDCQDCLNLTSALQNTAECLQNVADIYESHARDTLLRQHERFKEVSRPHTMAQALLETHRTTLSRYREATGEVVDPWADGGSGEDEVGNHPSSKGSGVATAMLPGEEAEKVASRCETVLNVTLSEMDRLHDERVQDYHALGRSLLDGEIELYESILEQLKTARLHYDEEYYEREPDFHILASRYQPELARPKKPSAPLLMPSAAQGGLGGLRSAAAGGVGLLISQATGGGGVTRPASIGVEGGSAGWDRSPLASPRGPDVSLGGGEASPAGGRGGFMSSFLTPSAINHRPSNGRLADSTNTFTASTADATLKAVSIKHGGGSQDQRSSSYFSAIWR</sequence>
<dbReference type="InterPro" id="IPR036871">
    <property type="entry name" value="PX_dom_sf"/>
</dbReference>
<dbReference type="EMBL" id="OOIN01000011">
    <property type="protein sequence ID" value="SPO25582.1"/>
    <property type="molecule type" value="Genomic_DNA"/>
</dbReference>
<feature type="region of interest" description="Disordered" evidence="1">
    <location>
        <begin position="93"/>
        <end position="140"/>
    </location>
</feature>
<protein>
    <submittedName>
        <fullName evidence="3">Related to Sorting nexin 9</fullName>
    </submittedName>
</protein>
<dbReference type="GO" id="GO:0016197">
    <property type="term" value="P:endosomal transport"/>
    <property type="evidence" value="ECO:0007669"/>
    <property type="project" value="TreeGrafter"/>
</dbReference>
<dbReference type="PANTHER" id="PTHR45827:SF1">
    <property type="entry name" value="SORTING NEXIN"/>
    <property type="match status" value="1"/>
</dbReference>
<dbReference type="SUPFAM" id="SSF64268">
    <property type="entry name" value="PX domain"/>
    <property type="match status" value="1"/>
</dbReference>
<name>A0A5C3E4R6_9BASI</name>
<dbReference type="SMART" id="SM00312">
    <property type="entry name" value="PX"/>
    <property type="match status" value="1"/>
</dbReference>
<evidence type="ECO:0000256" key="1">
    <source>
        <dbReference type="SAM" id="MobiDB-lite"/>
    </source>
</evidence>
<proteinExistence type="predicted"/>
<feature type="region of interest" description="Disordered" evidence="1">
    <location>
        <begin position="694"/>
        <end position="770"/>
    </location>
</feature>
<feature type="region of interest" description="Disordered" evidence="1">
    <location>
        <begin position="1"/>
        <end position="37"/>
    </location>
</feature>
<feature type="compositionally biased region" description="Basic and acidic residues" evidence="1">
    <location>
        <begin position="971"/>
        <end position="987"/>
    </location>
</feature>
<dbReference type="PROSITE" id="PS50195">
    <property type="entry name" value="PX"/>
    <property type="match status" value="1"/>
</dbReference>
<feature type="compositionally biased region" description="Polar residues" evidence="1">
    <location>
        <begin position="747"/>
        <end position="766"/>
    </location>
</feature>
<feature type="compositionally biased region" description="Polar residues" evidence="1">
    <location>
        <begin position="392"/>
        <end position="404"/>
    </location>
</feature>
<feature type="compositionally biased region" description="Low complexity" evidence="1">
    <location>
        <begin position="8"/>
        <end position="21"/>
    </location>
</feature>
<dbReference type="Gene3D" id="3.30.1520.10">
    <property type="entry name" value="Phox-like domain"/>
    <property type="match status" value="1"/>
</dbReference>
<feature type="compositionally biased region" description="Polar residues" evidence="1">
    <location>
        <begin position="341"/>
        <end position="353"/>
    </location>
</feature>
<feature type="region of interest" description="Disordered" evidence="1">
    <location>
        <begin position="971"/>
        <end position="1000"/>
    </location>
</feature>
<dbReference type="InterPro" id="IPR027267">
    <property type="entry name" value="AH/BAR_dom_sf"/>
</dbReference>
<dbReference type="Pfam" id="PF10456">
    <property type="entry name" value="BAR_3_WASP_bdg"/>
    <property type="match status" value="1"/>
</dbReference>
<reference evidence="3 4" key="1">
    <citation type="submission" date="2018-03" db="EMBL/GenBank/DDBJ databases">
        <authorList>
            <person name="Guldener U."/>
        </authorList>
    </citation>
    <scope>NUCLEOTIDE SEQUENCE [LARGE SCALE GENOMIC DNA]</scope>
    <source>
        <strain evidence="3 4">NBRC100155</strain>
    </source>
</reference>
<accession>A0A5C3E4R6</accession>
<keyword evidence="4" id="KW-1185">Reference proteome</keyword>
<dbReference type="InterPro" id="IPR019497">
    <property type="entry name" value="Sorting_nexin_WASP-bd-dom"/>
</dbReference>
<feature type="region of interest" description="Disordered" evidence="1">
    <location>
        <begin position="1393"/>
        <end position="1416"/>
    </location>
</feature>
<feature type="domain" description="PX" evidence="2">
    <location>
        <begin position="1024"/>
        <end position="1166"/>
    </location>
</feature>
<feature type="region of interest" description="Disordered" evidence="1">
    <location>
        <begin position="1558"/>
        <end position="1618"/>
    </location>
</feature>
<feature type="compositionally biased region" description="Low complexity" evidence="1">
    <location>
        <begin position="566"/>
        <end position="583"/>
    </location>
</feature>
<evidence type="ECO:0000313" key="4">
    <source>
        <dbReference type="Proteomes" id="UP000324022"/>
    </source>
</evidence>
<feature type="region of interest" description="Disordered" evidence="1">
    <location>
        <begin position="299"/>
        <end position="320"/>
    </location>
</feature>
<evidence type="ECO:0000313" key="3">
    <source>
        <dbReference type="EMBL" id="SPO25582.1"/>
    </source>
</evidence>
<gene>
    <name evidence="3" type="ORF">UTRI_03301_B</name>
</gene>
<dbReference type="InterPro" id="IPR001683">
    <property type="entry name" value="PX_dom"/>
</dbReference>
<dbReference type="GO" id="GO:0097320">
    <property type="term" value="P:plasma membrane tubulation"/>
    <property type="evidence" value="ECO:0007669"/>
    <property type="project" value="TreeGrafter"/>
</dbReference>
<dbReference type="GO" id="GO:0031410">
    <property type="term" value="C:cytoplasmic vesicle"/>
    <property type="evidence" value="ECO:0007669"/>
    <property type="project" value="TreeGrafter"/>
</dbReference>
<evidence type="ECO:0000259" key="2">
    <source>
        <dbReference type="PROSITE" id="PS50195"/>
    </source>
</evidence>
<dbReference type="Gene3D" id="1.20.1270.60">
    <property type="entry name" value="Arfaptin homology (AH) domain/BAR domain"/>
    <property type="match status" value="1"/>
</dbReference>
<dbReference type="Pfam" id="PF00787">
    <property type="entry name" value="PX"/>
    <property type="match status" value="1"/>
</dbReference>
<dbReference type="GO" id="GO:0035091">
    <property type="term" value="F:phosphatidylinositol binding"/>
    <property type="evidence" value="ECO:0007669"/>
    <property type="project" value="InterPro"/>
</dbReference>
<dbReference type="Proteomes" id="UP000324022">
    <property type="component" value="Unassembled WGS sequence"/>
</dbReference>
<dbReference type="GO" id="GO:0005886">
    <property type="term" value="C:plasma membrane"/>
    <property type="evidence" value="ECO:0007669"/>
    <property type="project" value="TreeGrafter"/>
</dbReference>
<dbReference type="GO" id="GO:0006897">
    <property type="term" value="P:endocytosis"/>
    <property type="evidence" value="ECO:0007669"/>
    <property type="project" value="TreeGrafter"/>
</dbReference>
<feature type="compositionally biased region" description="Basic and acidic residues" evidence="1">
    <location>
        <begin position="736"/>
        <end position="746"/>
    </location>
</feature>
<feature type="compositionally biased region" description="Low complexity" evidence="1">
    <location>
        <begin position="415"/>
        <end position="431"/>
    </location>
</feature>
<feature type="region of interest" description="Disordered" evidence="1">
    <location>
        <begin position="517"/>
        <end position="597"/>
    </location>
</feature>
<dbReference type="OrthoDB" id="10254720at2759"/>
<feature type="region of interest" description="Disordered" evidence="1">
    <location>
        <begin position="1636"/>
        <end position="1655"/>
    </location>
</feature>
<feature type="region of interest" description="Disordered" evidence="1">
    <location>
        <begin position="334"/>
        <end position="447"/>
    </location>
</feature>
<dbReference type="PANTHER" id="PTHR45827">
    <property type="entry name" value="SORTING NEXIN"/>
    <property type="match status" value="1"/>
</dbReference>
<organism evidence="3 4">
    <name type="scientific">Ustilago trichophora</name>
    <dbReference type="NCBI Taxonomy" id="86804"/>
    <lineage>
        <taxon>Eukaryota</taxon>
        <taxon>Fungi</taxon>
        <taxon>Dikarya</taxon>
        <taxon>Basidiomycota</taxon>
        <taxon>Ustilaginomycotina</taxon>
        <taxon>Ustilaginomycetes</taxon>
        <taxon>Ustilaginales</taxon>
        <taxon>Ustilaginaceae</taxon>
        <taxon>Ustilago</taxon>
    </lineage>
</organism>
<feature type="compositionally biased region" description="Gly residues" evidence="1">
    <location>
        <begin position="1581"/>
        <end position="1594"/>
    </location>
</feature>